<sequence>MENIASFLKTTISILITLAIISAGLFLWGKTQPVVELANSQAAAQARELSEQQYSAFDNQLVSGSQILTAYRRYESEQNFCLYVERPYVYGQTDSNRYISMNPSGDGYCRAFDYSWGQFKEGTGNDPNTVKDKMISDASSQYYISPQSRFRATLIKDHNERIAAIYFRAK</sequence>
<evidence type="ECO:0000313" key="3">
    <source>
        <dbReference type="Proteomes" id="UP000773462"/>
    </source>
</evidence>
<accession>A0ABS4NPZ2</accession>
<dbReference type="RefSeq" id="WP_209872727.1">
    <property type="nucleotide sequence ID" value="NZ_JAGGLV010000006.1"/>
</dbReference>
<proteinExistence type="predicted"/>
<evidence type="ECO:0000313" key="2">
    <source>
        <dbReference type="EMBL" id="MBP2112123.1"/>
    </source>
</evidence>
<keyword evidence="3" id="KW-1185">Reference proteome</keyword>
<protein>
    <recommendedName>
        <fullName evidence="4">DUF4309 domain-containing protein</fullName>
    </recommendedName>
</protein>
<keyword evidence="1" id="KW-0472">Membrane</keyword>
<keyword evidence="1" id="KW-0812">Transmembrane</keyword>
<evidence type="ECO:0000256" key="1">
    <source>
        <dbReference type="SAM" id="Phobius"/>
    </source>
</evidence>
<gene>
    <name evidence="2" type="ORF">J2Z70_002277</name>
</gene>
<dbReference type="EMBL" id="JAGGLV010000006">
    <property type="protein sequence ID" value="MBP2112123.1"/>
    <property type="molecule type" value="Genomic_DNA"/>
</dbReference>
<dbReference type="Proteomes" id="UP000773462">
    <property type="component" value="Unassembled WGS sequence"/>
</dbReference>
<name>A0ABS4NPZ2_9BACL</name>
<organism evidence="2 3">
    <name type="scientific">Paenibacillus silagei</name>
    <dbReference type="NCBI Taxonomy" id="1670801"/>
    <lineage>
        <taxon>Bacteria</taxon>
        <taxon>Bacillati</taxon>
        <taxon>Bacillota</taxon>
        <taxon>Bacilli</taxon>
        <taxon>Bacillales</taxon>
        <taxon>Paenibacillaceae</taxon>
        <taxon>Paenibacillus</taxon>
    </lineage>
</organism>
<evidence type="ECO:0008006" key="4">
    <source>
        <dbReference type="Google" id="ProtNLM"/>
    </source>
</evidence>
<feature type="transmembrane region" description="Helical" evidence="1">
    <location>
        <begin position="12"/>
        <end position="29"/>
    </location>
</feature>
<reference evidence="2 3" key="1">
    <citation type="submission" date="2021-03" db="EMBL/GenBank/DDBJ databases">
        <title>Genomic Encyclopedia of Type Strains, Phase IV (KMG-IV): sequencing the most valuable type-strain genomes for metagenomic binning, comparative biology and taxonomic classification.</title>
        <authorList>
            <person name="Goeker M."/>
        </authorList>
    </citation>
    <scope>NUCLEOTIDE SEQUENCE [LARGE SCALE GENOMIC DNA]</scope>
    <source>
        <strain evidence="2 3">DSM 101953</strain>
    </source>
</reference>
<comment type="caution">
    <text evidence="2">The sequence shown here is derived from an EMBL/GenBank/DDBJ whole genome shotgun (WGS) entry which is preliminary data.</text>
</comment>
<keyword evidence="1" id="KW-1133">Transmembrane helix</keyword>